<dbReference type="PANTHER" id="PTHR46268">
    <property type="entry name" value="STRESS RESPONSE PROTEIN NHAX"/>
    <property type="match status" value="1"/>
</dbReference>
<accession>A0ABV2TSC5</accession>
<evidence type="ECO:0000313" key="3">
    <source>
        <dbReference type="EMBL" id="MET7028174.1"/>
    </source>
</evidence>
<dbReference type="PANTHER" id="PTHR46268:SF6">
    <property type="entry name" value="UNIVERSAL STRESS PROTEIN UP12"/>
    <property type="match status" value="1"/>
</dbReference>
<dbReference type="Pfam" id="PF00582">
    <property type="entry name" value="Usp"/>
    <property type="match status" value="2"/>
</dbReference>
<dbReference type="RefSeq" id="WP_354617036.1">
    <property type="nucleotide sequence ID" value="NZ_JBEWYP010000001.1"/>
</dbReference>
<dbReference type="EMBL" id="JBEWYP010000001">
    <property type="protein sequence ID" value="MET7028174.1"/>
    <property type="molecule type" value="Genomic_DNA"/>
</dbReference>
<dbReference type="SUPFAM" id="SSF52402">
    <property type="entry name" value="Adenine nucleotide alpha hydrolases-like"/>
    <property type="match status" value="2"/>
</dbReference>
<evidence type="ECO:0000313" key="4">
    <source>
        <dbReference type="Proteomes" id="UP001549773"/>
    </source>
</evidence>
<dbReference type="Proteomes" id="UP001549773">
    <property type="component" value="Unassembled WGS sequence"/>
</dbReference>
<proteinExistence type="inferred from homology"/>
<dbReference type="InterPro" id="IPR006016">
    <property type="entry name" value="UspA"/>
</dbReference>
<feature type="domain" description="UspA" evidence="2">
    <location>
        <begin position="3"/>
        <end position="143"/>
    </location>
</feature>
<dbReference type="Gene3D" id="3.40.50.12370">
    <property type="match status" value="1"/>
</dbReference>
<gene>
    <name evidence="3" type="ORF">ABXZ32_02140</name>
</gene>
<evidence type="ECO:0000259" key="2">
    <source>
        <dbReference type="Pfam" id="PF00582"/>
    </source>
</evidence>
<dbReference type="InterPro" id="IPR006015">
    <property type="entry name" value="Universal_stress_UspA"/>
</dbReference>
<feature type="domain" description="UspA" evidence="2">
    <location>
        <begin position="150"/>
        <end position="271"/>
    </location>
</feature>
<name>A0ABV2TSC5_9FLAO</name>
<reference evidence="3 4" key="1">
    <citation type="submission" date="2024-07" db="EMBL/GenBank/DDBJ databases">
        <title>The genome sequence of type strain Sediminicola luteus GDMCC 1.2596T.</title>
        <authorList>
            <person name="Liu Y."/>
        </authorList>
    </citation>
    <scope>NUCLEOTIDE SEQUENCE [LARGE SCALE GENOMIC DNA]</scope>
    <source>
        <strain evidence="3 4">GDMCC 1.2596</strain>
    </source>
</reference>
<keyword evidence="4" id="KW-1185">Reference proteome</keyword>
<protein>
    <submittedName>
        <fullName evidence="3">Universal stress protein</fullName>
    </submittedName>
</protein>
<comment type="similarity">
    <text evidence="1">Belongs to the universal stress protein A family.</text>
</comment>
<organism evidence="3 4">
    <name type="scientific">Sediminicola luteus</name>
    <dbReference type="NCBI Taxonomy" id="319238"/>
    <lineage>
        <taxon>Bacteria</taxon>
        <taxon>Pseudomonadati</taxon>
        <taxon>Bacteroidota</taxon>
        <taxon>Flavobacteriia</taxon>
        <taxon>Flavobacteriales</taxon>
        <taxon>Flavobacteriaceae</taxon>
        <taxon>Sediminicola</taxon>
    </lineage>
</organism>
<comment type="caution">
    <text evidence="3">The sequence shown here is derived from an EMBL/GenBank/DDBJ whole genome shotgun (WGS) entry which is preliminary data.</text>
</comment>
<dbReference type="PRINTS" id="PR01438">
    <property type="entry name" value="UNVRSLSTRESS"/>
</dbReference>
<dbReference type="CDD" id="cd00293">
    <property type="entry name" value="USP-like"/>
    <property type="match status" value="2"/>
</dbReference>
<sequence length="279" mass="31752">MNAIFYATDRTENSAPVLRYAYELSEKLGTQLIVFNTHEMEPIRVMVSRPPEQIEYHVLKEQKEILANYCAKHLKGGLEGKNIKFEVVSNDSITEGIVENSKNLTAGLVIIGRKDKHTERGLFVGDIGKSLVEKLSCPLMIVPNSGGKPIKKILYATDFMEADIEAIKKLAPMAKAMDAKVYIVHISTEEEYAGKDQMEWFKEMLEQHVKGEKFDFKLIFSDTIENELKNQVEQLGADLLVLLQREEKGFLNKLFHTSMVKKLEGHITIPLMSFNKFNL</sequence>
<evidence type="ECO:0000256" key="1">
    <source>
        <dbReference type="ARBA" id="ARBA00008791"/>
    </source>
</evidence>